<organism evidence="2 3">
    <name type="scientific">Mycena belliarum</name>
    <dbReference type="NCBI Taxonomy" id="1033014"/>
    <lineage>
        <taxon>Eukaryota</taxon>
        <taxon>Fungi</taxon>
        <taxon>Dikarya</taxon>
        <taxon>Basidiomycota</taxon>
        <taxon>Agaricomycotina</taxon>
        <taxon>Agaricomycetes</taxon>
        <taxon>Agaricomycetidae</taxon>
        <taxon>Agaricales</taxon>
        <taxon>Marasmiineae</taxon>
        <taxon>Mycenaceae</taxon>
        <taxon>Mycena</taxon>
    </lineage>
</organism>
<evidence type="ECO:0000313" key="3">
    <source>
        <dbReference type="Proteomes" id="UP001222325"/>
    </source>
</evidence>
<gene>
    <name evidence="2" type="ORF">B0H15DRAFT_1026518</name>
</gene>
<sequence>MPRTQSRPRIRATSSVCGLASARQLAAPPVRVARSRLAPLSGPLARSHPSSPLGNAHAIPRSLCAAALRCRRGLWPRRRRSSCAATGGIPWTRGAGYAGVRHSDPYRARALRMPVQRCGVTSSKRRSALLWRVPPPRPRAALGCTNRLRLAGRAPVPRVPKARPPGGGLYADRCNPSQRVHQCPTAAHLRSRSARARGLAALRDVQERSTPGRRSARTRRLGAGPADANAPRSDGDRGRSALRNCASKPRGSEGARPQSTLRELEPRERRLAQVDLQGGGVASARTGGRWDVRWRRRAREIAGKRVLCSAVRNAKADRGPAGTEKARTWPFCG</sequence>
<evidence type="ECO:0000313" key="2">
    <source>
        <dbReference type="EMBL" id="KAJ7076546.1"/>
    </source>
</evidence>
<reference evidence="2" key="1">
    <citation type="submission" date="2023-03" db="EMBL/GenBank/DDBJ databases">
        <title>Massive genome expansion in bonnet fungi (Mycena s.s.) driven by repeated elements and novel gene families across ecological guilds.</title>
        <authorList>
            <consortium name="Lawrence Berkeley National Laboratory"/>
            <person name="Harder C.B."/>
            <person name="Miyauchi S."/>
            <person name="Viragh M."/>
            <person name="Kuo A."/>
            <person name="Thoen E."/>
            <person name="Andreopoulos B."/>
            <person name="Lu D."/>
            <person name="Skrede I."/>
            <person name="Drula E."/>
            <person name="Henrissat B."/>
            <person name="Morin E."/>
            <person name="Kohler A."/>
            <person name="Barry K."/>
            <person name="LaButti K."/>
            <person name="Morin E."/>
            <person name="Salamov A."/>
            <person name="Lipzen A."/>
            <person name="Mereny Z."/>
            <person name="Hegedus B."/>
            <person name="Baldrian P."/>
            <person name="Stursova M."/>
            <person name="Weitz H."/>
            <person name="Taylor A."/>
            <person name="Grigoriev I.V."/>
            <person name="Nagy L.G."/>
            <person name="Martin F."/>
            <person name="Kauserud H."/>
        </authorList>
    </citation>
    <scope>NUCLEOTIDE SEQUENCE</scope>
    <source>
        <strain evidence="2">CBHHK173m</strain>
    </source>
</reference>
<dbReference type="Proteomes" id="UP001222325">
    <property type="component" value="Unassembled WGS sequence"/>
</dbReference>
<evidence type="ECO:0000256" key="1">
    <source>
        <dbReference type="SAM" id="MobiDB-lite"/>
    </source>
</evidence>
<comment type="caution">
    <text evidence="2">The sequence shown here is derived from an EMBL/GenBank/DDBJ whole genome shotgun (WGS) entry which is preliminary data.</text>
</comment>
<feature type="region of interest" description="Disordered" evidence="1">
    <location>
        <begin position="200"/>
        <end position="266"/>
    </location>
</feature>
<keyword evidence="3" id="KW-1185">Reference proteome</keyword>
<protein>
    <submittedName>
        <fullName evidence="2">Uncharacterized protein</fullName>
    </submittedName>
</protein>
<dbReference type="AlphaFoldDB" id="A0AAD6XIA2"/>
<proteinExistence type="predicted"/>
<accession>A0AAD6XIA2</accession>
<name>A0AAD6XIA2_9AGAR</name>
<dbReference type="EMBL" id="JARJCN010000080">
    <property type="protein sequence ID" value="KAJ7076546.1"/>
    <property type="molecule type" value="Genomic_DNA"/>
</dbReference>